<name>A0A1X0YBB7_9BACT</name>
<dbReference type="Proteomes" id="UP000193136">
    <property type="component" value="Unassembled WGS sequence"/>
</dbReference>
<sequence>MKKIFSPLAVLIICLAVLAACSTMNNSFQLPNNHPSPDDLGEQPKVCTNCHDARGDIPFERFVHGPTWGENHRQAAYQGERVCALCHQTSFCNDCHATRVELKPSLRHQTDNVRRMPHRGDYLSRHRIDGRVDPTSCFRCHGNPKAAATCVTCHG</sequence>
<dbReference type="AlphaFoldDB" id="A0A1X0YBB7"/>
<gene>
    <name evidence="2" type="ORF">B5V00_04095</name>
    <name evidence="3" type="ORF">C2E25_09150</name>
</gene>
<feature type="chain" id="PRO_5038221275" evidence="1">
    <location>
        <begin position="20"/>
        <end position="155"/>
    </location>
</feature>
<dbReference type="RefSeq" id="WP_085009488.1">
    <property type="nucleotide sequence ID" value="NZ_NAAD01000003.1"/>
</dbReference>
<dbReference type="SUPFAM" id="SSF48695">
    <property type="entry name" value="Multiheme cytochromes"/>
    <property type="match status" value="1"/>
</dbReference>
<reference evidence="3 5" key="2">
    <citation type="journal article" date="2018" name="Genome Announc.">
        <title>Genome Sequence of Geothermobacter sp. HR-1 Iron Reducer from the Loihi Seamount.</title>
        <authorList>
            <person name="Smith H."/>
            <person name="Abuyen K."/>
            <person name="Tremblay J."/>
            <person name="Savalia P."/>
            <person name="Perez-Rodriguez I."/>
            <person name="Emerson D."/>
            <person name="Tully B."/>
            <person name="Amend J."/>
        </authorList>
    </citation>
    <scope>NUCLEOTIDE SEQUENCE [LARGE SCALE GENOMIC DNA]</scope>
    <source>
        <strain evidence="3 5">HR-1</strain>
    </source>
</reference>
<evidence type="ECO:0000313" key="3">
    <source>
        <dbReference type="EMBL" id="PNU20073.1"/>
    </source>
</evidence>
<dbReference type="STRING" id="1969733.B5V00_04095"/>
<dbReference type="OrthoDB" id="9788951at2"/>
<dbReference type="EMBL" id="PPFX01000018">
    <property type="protein sequence ID" value="PNU20073.1"/>
    <property type="molecule type" value="Genomic_DNA"/>
</dbReference>
<feature type="signal peptide" evidence="1">
    <location>
        <begin position="1"/>
        <end position="19"/>
    </location>
</feature>
<organism evidence="2 4">
    <name type="scientific">Geothermobacter hydrogeniphilus</name>
    <dbReference type="NCBI Taxonomy" id="1969733"/>
    <lineage>
        <taxon>Bacteria</taxon>
        <taxon>Pseudomonadati</taxon>
        <taxon>Thermodesulfobacteriota</taxon>
        <taxon>Desulfuromonadia</taxon>
        <taxon>Desulfuromonadales</taxon>
        <taxon>Geothermobacteraceae</taxon>
        <taxon>Geothermobacter</taxon>
    </lineage>
</organism>
<comment type="caution">
    <text evidence="2">The sequence shown here is derived from an EMBL/GenBank/DDBJ whole genome shotgun (WGS) entry which is preliminary data.</text>
</comment>
<keyword evidence="1" id="KW-0732">Signal</keyword>
<reference evidence="2 4" key="1">
    <citation type="submission" date="2017-03" db="EMBL/GenBank/DDBJ databases">
        <title>Genome sequence of Geothermobacter sp. EPR-M, Deep-Sea Iron Reducer.</title>
        <authorList>
            <person name="Tully B."/>
            <person name="Savalia P."/>
            <person name="Abuyen K."/>
            <person name="Baughan C."/>
            <person name="Romero E."/>
            <person name="Ronkowski C."/>
            <person name="Torres B."/>
            <person name="Tremblay J."/>
            <person name="Trujillo A."/>
            <person name="Tyler M."/>
            <person name="Perez-Rodriguez I."/>
            <person name="Amend J."/>
        </authorList>
    </citation>
    <scope>NUCLEOTIDE SEQUENCE [LARGE SCALE GENOMIC DNA]</scope>
    <source>
        <strain evidence="2 4">EPR-M</strain>
    </source>
</reference>
<accession>A0A1X0YBB7</accession>
<dbReference type="Proteomes" id="UP000236340">
    <property type="component" value="Unassembled WGS sequence"/>
</dbReference>
<evidence type="ECO:0000313" key="2">
    <source>
        <dbReference type="EMBL" id="ORJ62475.1"/>
    </source>
</evidence>
<proteinExistence type="predicted"/>
<evidence type="ECO:0000313" key="5">
    <source>
        <dbReference type="Proteomes" id="UP000236340"/>
    </source>
</evidence>
<dbReference type="EMBL" id="NAAD01000003">
    <property type="protein sequence ID" value="ORJ62475.1"/>
    <property type="molecule type" value="Genomic_DNA"/>
</dbReference>
<dbReference type="InterPro" id="IPR036280">
    <property type="entry name" value="Multihaem_cyt_sf"/>
</dbReference>
<keyword evidence="4" id="KW-1185">Reference proteome</keyword>
<evidence type="ECO:0000256" key="1">
    <source>
        <dbReference type="SAM" id="SignalP"/>
    </source>
</evidence>
<evidence type="ECO:0000313" key="4">
    <source>
        <dbReference type="Proteomes" id="UP000193136"/>
    </source>
</evidence>
<dbReference type="PROSITE" id="PS51257">
    <property type="entry name" value="PROKAR_LIPOPROTEIN"/>
    <property type="match status" value="1"/>
</dbReference>
<accession>A0A2K2HA16</accession>
<protein>
    <submittedName>
        <fullName evidence="2">Cytochrome C</fullName>
    </submittedName>
</protein>